<evidence type="ECO:0000313" key="1">
    <source>
        <dbReference type="EMBL" id="VTZ49046.1"/>
    </source>
</evidence>
<gene>
    <name evidence="1" type="ORF">MPC4_130067</name>
</gene>
<dbReference type="Proteomes" id="UP000485880">
    <property type="component" value="Unassembled WGS sequence"/>
</dbReference>
<dbReference type="AlphaFoldDB" id="A0A8B6M2H9"/>
<evidence type="ECO:0000313" key="2">
    <source>
        <dbReference type="Proteomes" id="UP000485880"/>
    </source>
</evidence>
<sequence>MAFCATRRHRAPQSSRVERLLRQNGITDALTFTLYRFYQLLVAR</sequence>
<organism evidence="1 2">
    <name type="scientific">Methylocella tundrae</name>
    <dbReference type="NCBI Taxonomy" id="227605"/>
    <lineage>
        <taxon>Bacteria</taxon>
        <taxon>Pseudomonadati</taxon>
        <taxon>Pseudomonadota</taxon>
        <taxon>Alphaproteobacteria</taxon>
        <taxon>Hyphomicrobiales</taxon>
        <taxon>Beijerinckiaceae</taxon>
        <taxon>Methylocella</taxon>
    </lineage>
</organism>
<name>A0A8B6M2H9_METTU</name>
<accession>A0A8B6M2H9</accession>
<keyword evidence="2" id="KW-1185">Reference proteome</keyword>
<dbReference type="EMBL" id="CABFMQ020000035">
    <property type="protein sequence ID" value="VTZ49046.1"/>
    <property type="molecule type" value="Genomic_DNA"/>
</dbReference>
<comment type="caution">
    <text evidence="1">The sequence shown here is derived from an EMBL/GenBank/DDBJ whole genome shotgun (WGS) entry which is preliminary data.</text>
</comment>
<protein>
    <submittedName>
        <fullName evidence="1">Uncharacterized protein</fullName>
    </submittedName>
</protein>
<reference evidence="1 2" key="1">
    <citation type="submission" date="2019-05" db="EMBL/GenBank/DDBJ databases">
        <authorList>
            <person name="Farhan Ul Haque M."/>
        </authorList>
    </citation>
    <scope>NUCLEOTIDE SEQUENCE [LARGE SCALE GENOMIC DNA]</scope>
    <source>
        <strain evidence="1">2</strain>
    </source>
</reference>
<proteinExistence type="predicted"/>